<dbReference type="GO" id="GO:0005886">
    <property type="term" value="C:plasma membrane"/>
    <property type="evidence" value="ECO:0007669"/>
    <property type="project" value="UniProtKB-SubCell"/>
</dbReference>
<accession>A0A5C1DCU3</accession>
<feature type="transmembrane region" description="Helical" evidence="8">
    <location>
        <begin position="252"/>
        <end position="270"/>
    </location>
</feature>
<dbReference type="PANTHER" id="PTHR48085:SF5">
    <property type="entry name" value="CADMIUM_ZINC-TRANSPORTING ATPASE HMA4-RELATED"/>
    <property type="match status" value="1"/>
</dbReference>
<dbReference type="InterPro" id="IPR023298">
    <property type="entry name" value="ATPase_P-typ_TM_dom_sf"/>
</dbReference>
<comment type="similarity">
    <text evidence="2 8">Belongs to the cation transport ATPase (P-type) (TC 3.A.3) family. Type IB subfamily.</text>
</comment>
<dbReference type="Gene3D" id="2.70.150.10">
    <property type="entry name" value="Calcium-transporting ATPase, cytoplasmic transduction domain A"/>
    <property type="match status" value="1"/>
</dbReference>
<dbReference type="InterPro" id="IPR023214">
    <property type="entry name" value="HAD_sf"/>
</dbReference>
<dbReference type="InterPro" id="IPR036412">
    <property type="entry name" value="HAD-like_sf"/>
</dbReference>
<dbReference type="NCBIfam" id="TIGR01494">
    <property type="entry name" value="ATPase_P-type"/>
    <property type="match status" value="1"/>
</dbReference>
<evidence type="ECO:0000256" key="4">
    <source>
        <dbReference type="ARBA" id="ARBA00022989"/>
    </source>
</evidence>
<evidence type="ECO:0000313" key="11">
    <source>
        <dbReference type="Proteomes" id="UP000322079"/>
    </source>
</evidence>
<evidence type="ECO:0000256" key="7">
    <source>
        <dbReference type="ARBA" id="ARBA00047308"/>
    </source>
</evidence>
<dbReference type="InterPro" id="IPR027256">
    <property type="entry name" value="P-typ_ATPase_IB"/>
</dbReference>
<keyword evidence="4 8" id="KW-1133">Transmembrane helix</keyword>
<dbReference type="InterPro" id="IPR008250">
    <property type="entry name" value="ATPase_P-typ_transduc_dom_A_sf"/>
</dbReference>
<feature type="transmembrane region" description="Helical" evidence="8">
    <location>
        <begin position="276"/>
        <end position="304"/>
    </location>
</feature>
<name>A0A5C1DCU3_9NEIS</name>
<evidence type="ECO:0000256" key="3">
    <source>
        <dbReference type="ARBA" id="ARBA00022692"/>
    </source>
</evidence>
<dbReference type="EMBL" id="CP043473">
    <property type="protein sequence ID" value="QEL54526.1"/>
    <property type="molecule type" value="Genomic_DNA"/>
</dbReference>
<dbReference type="Proteomes" id="UP000322079">
    <property type="component" value="Chromosome"/>
</dbReference>
<reference evidence="10 11" key="1">
    <citation type="submission" date="2019-08" db="EMBL/GenBank/DDBJ databases">
        <title>Chromobacterium paludis, a novel bacterium isolated from a Maryland marsh pond.</title>
        <authorList>
            <person name="Blackburn M.B."/>
            <person name="Gundersen-Rindal D.E."/>
        </authorList>
    </citation>
    <scope>NUCLEOTIDE SEQUENCE [LARGE SCALE GENOMIC DNA]</scope>
    <source>
        <strain evidence="11">IIBBL 257-1</strain>
    </source>
</reference>
<dbReference type="GO" id="GO:0005524">
    <property type="term" value="F:ATP binding"/>
    <property type="evidence" value="ECO:0007669"/>
    <property type="project" value="UniProtKB-UniRule"/>
</dbReference>
<dbReference type="GO" id="GO:0016887">
    <property type="term" value="F:ATP hydrolysis activity"/>
    <property type="evidence" value="ECO:0007669"/>
    <property type="project" value="InterPro"/>
</dbReference>
<dbReference type="NCBIfam" id="TIGR01512">
    <property type="entry name" value="ATPase-IB2_Cd"/>
    <property type="match status" value="1"/>
</dbReference>
<evidence type="ECO:0000259" key="9">
    <source>
        <dbReference type="Pfam" id="PF00122"/>
    </source>
</evidence>
<dbReference type="GO" id="GO:0016463">
    <property type="term" value="F:P-type zinc transporter activity"/>
    <property type="evidence" value="ECO:0007669"/>
    <property type="project" value="UniProtKB-EC"/>
</dbReference>
<keyword evidence="3 8" id="KW-0812">Transmembrane</keyword>
<evidence type="ECO:0000256" key="5">
    <source>
        <dbReference type="ARBA" id="ARBA00023136"/>
    </source>
</evidence>
<keyword evidence="10" id="KW-0378">Hydrolase</keyword>
<sequence length="628" mass="64135">MSGCAHHASPLLDAAEQRRTGRRLLLTMLAGGLLLLAGCWHLFVANGDALARLLAGAASLLLAAPTLRAAWHGLRQPDLHGLADLLVALAIVGAWAAGDLASAALLPILMELGHVLEERSLLGSREAIRALAELGRGRCRRLLPDGVVEDADNDSLAPGDRLDIRAGDRIPADGLVLEGHASLDASPVTGEALPQDVAPGSLVYAGALSLDGALRIEVSRVGSQSALGRVIALMQAAESSKPAITRFIERHASAYLTVALAVAAIAWFAGGGSQAALAALVAACPCALVIAAPSTAVAGVAAAARHGILIRGPAFLEELADVDTLVIDKTGTLTDGRLAVQRTDIAADAGEPAPERLAASLAAASSHPVSRALAALGGDAPPLPLSGIRETPGMGLQADSAWGQLVLGRPEWLSRRGCPAEPPQAAGSLAGLARDGRLLAWFHLADSPRPEAAQALGQLRALGLEHQLLLSGDRADAALPLARQLGMDQAEAQALPEDKLARVRAEIAAGRRPLVVGDGINDTLALKAGAVGVALGARGADVAVAAADVVLTGNNLLRLATAIRLSRRCRAILQANVLFGLGWSAGLTALAAAGWLGPAGALSAALLHNVGTVLVMANSGRILRYRED</sequence>
<dbReference type="InterPro" id="IPR018303">
    <property type="entry name" value="ATPase_P-typ_P_site"/>
</dbReference>
<keyword evidence="8" id="KW-0067">ATP-binding</keyword>
<dbReference type="GO" id="GO:0015086">
    <property type="term" value="F:cadmium ion transmembrane transporter activity"/>
    <property type="evidence" value="ECO:0007669"/>
    <property type="project" value="TreeGrafter"/>
</dbReference>
<evidence type="ECO:0000256" key="2">
    <source>
        <dbReference type="ARBA" id="ARBA00006024"/>
    </source>
</evidence>
<dbReference type="SUPFAM" id="SSF81665">
    <property type="entry name" value="Calcium ATPase, transmembrane domain M"/>
    <property type="match status" value="1"/>
</dbReference>
<keyword evidence="11" id="KW-1185">Reference proteome</keyword>
<protein>
    <recommendedName>
        <fullName evidence="6">P-type Zn(2+) transporter</fullName>
        <ecNumber evidence="6">7.2.2.12</ecNumber>
    </recommendedName>
</protein>
<comment type="catalytic activity">
    <reaction evidence="7">
        <text>Zn(2+)(in) + ATP + H2O = Zn(2+)(out) + ADP + phosphate + H(+)</text>
        <dbReference type="Rhea" id="RHEA:20621"/>
        <dbReference type="ChEBI" id="CHEBI:15377"/>
        <dbReference type="ChEBI" id="CHEBI:15378"/>
        <dbReference type="ChEBI" id="CHEBI:29105"/>
        <dbReference type="ChEBI" id="CHEBI:30616"/>
        <dbReference type="ChEBI" id="CHEBI:43474"/>
        <dbReference type="ChEBI" id="CHEBI:456216"/>
        <dbReference type="EC" id="7.2.2.12"/>
    </reaction>
</comment>
<dbReference type="PANTHER" id="PTHR48085">
    <property type="entry name" value="CADMIUM/ZINC-TRANSPORTING ATPASE HMA2-RELATED"/>
    <property type="match status" value="1"/>
</dbReference>
<dbReference type="Gene3D" id="3.40.50.1000">
    <property type="entry name" value="HAD superfamily/HAD-like"/>
    <property type="match status" value="1"/>
</dbReference>
<dbReference type="SUPFAM" id="SSF56784">
    <property type="entry name" value="HAD-like"/>
    <property type="match status" value="1"/>
</dbReference>
<dbReference type="Gene3D" id="3.40.1110.10">
    <property type="entry name" value="Calcium-transporting ATPase, cytoplasmic domain N"/>
    <property type="match status" value="1"/>
</dbReference>
<keyword evidence="8" id="KW-0479">Metal-binding</keyword>
<keyword evidence="8" id="KW-0547">Nucleotide-binding</keyword>
<feature type="transmembrane region" description="Helical" evidence="8">
    <location>
        <begin position="49"/>
        <end position="67"/>
    </location>
</feature>
<evidence type="ECO:0000313" key="10">
    <source>
        <dbReference type="EMBL" id="QEL54526.1"/>
    </source>
</evidence>
<evidence type="ECO:0000256" key="8">
    <source>
        <dbReference type="RuleBase" id="RU362081"/>
    </source>
</evidence>
<dbReference type="Pfam" id="PF00122">
    <property type="entry name" value="E1-E2_ATPase"/>
    <property type="match status" value="1"/>
</dbReference>
<dbReference type="SUPFAM" id="SSF81653">
    <property type="entry name" value="Calcium ATPase, transduction domain A"/>
    <property type="match status" value="1"/>
</dbReference>
<feature type="transmembrane region" description="Helical" evidence="8">
    <location>
        <begin position="599"/>
        <end position="617"/>
    </location>
</feature>
<keyword evidence="8" id="KW-1003">Cell membrane</keyword>
<gene>
    <name evidence="10" type="primary">cadA</name>
    <name evidence="10" type="ORF">FYK34_02545</name>
</gene>
<feature type="transmembrane region" description="Helical" evidence="8">
    <location>
        <begin position="571"/>
        <end position="593"/>
    </location>
</feature>
<comment type="subcellular location">
    <subcellularLocation>
        <location evidence="8">Cell membrane</location>
    </subcellularLocation>
    <subcellularLocation>
        <location evidence="1">Membrane</location>
    </subcellularLocation>
</comment>
<dbReference type="InterPro" id="IPR023299">
    <property type="entry name" value="ATPase_P-typ_cyto_dom_N"/>
</dbReference>
<evidence type="ECO:0000256" key="6">
    <source>
        <dbReference type="ARBA" id="ARBA00039097"/>
    </source>
</evidence>
<dbReference type="InterPro" id="IPR051014">
    <property type="entry name" value="Cation_Transport_ATPase_IB"/>
</dbReference>
<dbReference type="AlphaFoldDB" id="A0A5C1DCU3"/>
<dbReference type="PRINTS" id="PR00119">
    <property type="entry name" value="CATATPASE"/>
</dbReference>
<dbReference type="PROSITE" id="PS00154">
    <property type="entry name" value="ATPASE_E1_E2"/>
    <property type="match status" value="1"/>
</dbReference>
<dbReference type="EC" id="7.2.2.12" evidence="6"/>
<evidence type="ECO:0000256" key="1">
    <source>
        <dbReference type="ARBA" id="ARBA00004370"/>
    </source>
</evidence>
<proteinExistence type="inferred from homology"/>
<dbReference type="InterPro" id="IPR059000">
    <property type="entry name" value="ATPase_P-type_domA"/>
</dbReference>
<dbReference type="GO" id="GO:0046872">
    <property type="term" value="F:metal ion binding"/>
    <property type="evidence" value="ECO:0007669"/>
    <property type="project" value="UniProtKB-KW"/>
</dbReference>
<keyword evidence="5 8" id="KW-0472">Membrane</keyword>
<feature type="domain" description="P-type ATPase A" evidence="9">
    <location>
        <begin position="142"/>
        <end position="235"/>
    </location>
</feature>
<dbReference type="NCBIfam" id="TIGR01525">
    <property type="entry name" value="ATPase-IB_hvy"/>
    <property type="match status" value="1"/>
</dbReference>
<dbReference type="RefSeq" id="WP_149294913.1">
    <property type="nucleotide sequence ID" value="NZ_CP043473.1"/>
</dbReference>
<dbReference type="InterPro" id="IPR001757">
    <property type="entry name" value="P_typ_ATPase"/>
</dbReference>
<dbReference type="Pfam" id="PF00702">
    <property type="entry name" value="Hydrolase"/>
    <property type="match status" value="1"/>
</dbReference>
<organism evidence="10 11">
    <name type="scientific">Chromobacterium paludis</name>
    <dbReference type="NCBI Taxonomy" id="2605945"/>
    <lineage>
        <taxon>Bacteria</taxon>
        <taxon>Pseudomonadati</taxon>
        <taxon>Pseudomonadota</taxon>
        <taxon>Betaproteobacteria</taxon>
        <taxon>Neisseriales</taxon>
        <taxon>Chromobacteriaceae</taxon>
        <taxon>Chromobacterium</taxon>
    </lineage>
</organism>
<dbReference type="KEGG" id="chrm:FYK34_02545"/>
<feature type="transmembrane region" description="Helical" evidence="8">
    <location>
        <begin position="24"/>
        <end position="43"/>
    </location>
</feature>